<name>A0A8S5UUW4_9CAUD</name>
<evidence type="ECO:0000256" key="1">
    <source>
        <dbReference type="SAM" id="Phobius"/>
    </source>
</evidence>
<organism evidence="2">
    <name type="scientific">Siphoviridae sp. ctaDn21</name>
    <dbReference type="NCBI Taxonomy" id="2825563"/>
    <lineage>
        <taxon>Viruses</taxon>
        <taxon>Duplodnaviria</taxon>
        <taxon>Heunggongvirae</taxon>
        <taxon>Uroviricota</taxon>
        <taxon>Caudoviricetes</taxon>
    </lineage>
</organism>
<feature type="transmembrane region" description="Helical" evidence="1">
    <location>
        <begin position="6"/>
        <end position="26"/>
    </location>
</feature>
<proteinExistence type="predicted"/>
<dbReference type="EMBL" id="BK016144">
    <property type="protein sequence ID" value="DAF98271.1"/>
    <property type="molecule type" value="Genomic_DNA"/>
</dbReference>
<evidence type="ECO:0000313" key="2">
    <source>
        <dbReference type="EMBL" id="DAF98271.1"/>
    </source>
</evidence>
<keyword evidence="1" id="KW-0472">Membrane</keyword>
<sequence>MPSWLTDTAVLTTVITACSGMLTVLLNKLFEWKSNKAKAVLEEISHTLRTLKEQVDGIDQMTVTINYQNDVIQDGTRKIQRYRLYHDLKSEVMRGYTTLDHFRELSILFESYKNLGGNGEVEALFDKYKELLIKDEDSKGE</sequence>
<reference evidence="2" key="1">
    <citation type="journal article" date="2021" name="Proc. Natl. Acad. Sci. U.S.A.">
        <title>A Catalog of Tens of Thousands of Viruses from Human Metagenomes Reveals Hidden Associations with Chronic Diseases.</title>
        <authorList>
            <person name="Tisza M.J."/>
            <person name="Buck C.B."/>
        </authorList>
    </citation>
    <scope>NUCLEOTIDE SEQUENCE</scope>
    <source>
        <strain evidence="2">CtaDn21</strain>
    </source>
</reference>
<keyword evidence="1" id="KW-1133">Transmembrane helix</keyword>
<protein>
    <submittedName>
        <fullName evidence="2">Holin protein</fullName>
    </submittedName>
</protein>
<accession>A0A8S5UUW4</accession>
<keyword evidence="1" id="KW-0812">Transmembrane</keyword>